<dbReference type="Pfam" id="PF00153">
    <property type="entry name" value="Mito_carr"/>
    <property type="match status" value="3"/>
</dbReference>
<evidence type="ECO:0000313" key="14">
    <source>
        <dbReference type="EMBL" id="KFM23590.1"/>
    </source>
</evidence>
<dbReference type="STRING" id="3075.A0A087SCY6"/>
<keyword evidence="11 12" id="KW-0472">Membrane</keyword>
<dbReference type="PANTHER" id="PTHR46658:SF1">
    <property type="entry name" value="CYS OR MET METABOLISM PYRIDOXAL-PHOSPHATE-DEPENDENT ENZYME"/>
    <property type="match status" value="1"/>
</dbReference>
<dbReference type="PROSITE" id="PS50920">
    <property type="entry name" value="SOLCAR"/>
    <property type="match status" value="3"/>
</dbReference>
<keyword evidence="7" id="KW-0999">Mitochondrion inner membrane</keyword>
<dbReference type="InterPro" id="IPR002067">
    <property type="entry name" value="MCP"/>
</dbReference>
<evidence type="ECO:0000256" key="11">
    <source>
        <dbReference type="ARBA" id="ARBA00023136"/>
    </source>
</evidence>
<proteinExistence type="inferred from homology"/>
<gene>
    <name evidence="14" type="ORF">F751_2849</name>
</gene>
<evidence type="ECO:0000256" key="9">
    <source>
        <dbReference type="ARBA" id="ARBA00022989"/>
    </source>
</evidence>
<dbReference type="InterPro" id="IPR015421">
    <property type="entry name" value="PyrdxlP-dep_Trfase_major"/>
</dbReference>
<dbReference type="eggNOG" id="KOG0036">
    <property type="taxonomic scope" value="Eukaryota"/>
</dbReference>
<dbReference type="GeneID" id="23614240"/>
<dbReference type="InterPro" id="IPR009651">
    <property type="entry name" value="Met_g_lyase_put"/>
</dbReference>
<feature type="region of interest" description="Disordered" evidence="13">
    <location>
        <begin position="1"/>
        <end position="22"/>
    </location>
</feature>
<evidence type="ECO:0000256" key="5">
    <source>
        <dbReference type="ARBA" id="ARBA00022723"/>
    </source>
</evidence>
<comment type="similarity">
    <text evidence="2">Belongs to the mitochondrial carrier (TC 2.A.29) family.</text>
</comment>
<dbReference type="PANTHER" id="PTHR46658">
    <property type="entry name" value="CYS OR MET METABOLISM PYRIDOXAL-PHOSPHATE-DEPENDENT ENZYME"/>
    <property type="match status" value="1"/>
</dbReference>
<dbReference type="PRINTS" id="PR00926">
    <property type="entry name" value="MITOCARRIER"/>
</dbReference>
<evidence type="ECO:0000256" key="3">
    <source>
        <dbReference type="ARBA" id="ARBA00022448"/>
    </source>
</evidence>
<dbReference type="SUPFAM" id="SSF53383">
    <property type="entry name" value="PLP-dependent transferases"/>
    <property type="match status" value="1"/>
</dbReference>
<evidence type="ECO:0000256" key="10">
    <source>
        <dbReference type="ARBA" id="ARBA00023128"/>
    </source>
</evidence>
<dbReference type="FunFam" id="1.50.40.10:FF:000016">
    <property type="entry name" value="Solute carrier family 25 member 23"/>
    <property type="match status" value="1"/>
</dbReference>
<evidence type="ECO:0000256" key="6">
    <source>
        <dbReference type="ARBA" id="ARBA00022737"/>
    </source>
</evidence>
<accession>A0A087SCY6</accession>
<evidence type="ECO:0000256" key="2">
    <source>
        <dbReference type="ARBA" id="ARBA00006375"/>
    </source>
</evidence>
<protein>
    <submittedName>
        <fullName evidence="14">Uncharacterized protein YnbB</fullName>
    </submittedName>
</protein>
<dbReference type="Gene3D" id="3.40.640.10">
    <property type="entry name" value="Type I PLP-dependent aspartate aminotransferase-like (Major domain)"/>
    <property type="match status" value="1"/>
</dbReference>
<feature type="repeat" description="Solcar" evidence="12">
    <location>
        <begin position="219"/>
        <end position="308"/>
    </location>
</feature>
<evidence type="ECO:0000256" key="13">
    <source>
        <dbReference type="SAM" id="MobiDB-lite"/>
    </source>
</evidence>
<keyword evidence="4 12" id="KW-0812">Transmembrane</keyword>
<evidence type="ECO:0000256" key="4">
    <source>
        <dbReference type="ARBA" id="ARBA00022692"/>
    </source>
</evidence>
<evidence type="ECO:0000256" key="7">
    <source>
        <dbReference type="ARBA" id="ARBA00022792"/>
    </source>
</evidence>
<dbReference type="InterPro" id="IPR015424">
    <property type="entry name" value="PyrdxlP-dep_Trfase"/>
</dbReference>
<keyword evidence="15" id="KW-1185">Reference proteome</keyword>
<sequence>MEAAASQAAWERSGGRLEEQEEEVDEYVVDPARTAKLLVSGGIAGALSRTATAPIDRLKMLLQIQEGRTPMTMRQGFKQMAAEGTMSAFFRGNGTNVVKIAPETAIKLTLNDVLKHAVVSDPDDITPAQRMLAGALAGGSAQALIYPLELVRTRLAVCPSGTYGGIFDCAGKVLRQEGVRAFYRGIVPSMIGILPYAGVDIAAFELLKERLLDEYDNHPPAHVILGAGMLSSSLAQFVSYPLALTRTRLQAQGVGGQAVRYTGMMDVLRRTFANEGFRGLYKGAGTNLCKLAPAAGISWFVFEETKLALGVDIWACAEELQPVFSEIDRLIAANVARTQRAFATARIGPHHFLGSTGYGHGDLGRGALDQIMADVMGMEAAAVRIQFVSGTHAIACALFGVLRPGDELLSVAGSPYDTLEEVIGVRGTPGSGSLAEHGVGYRVLPLAPGSGAIDWGALATAVKPETRMALLQRSCGYADRPTLSLEDIRRAVQVIKAQSPRVVVAVDNCYGEFTDTAEPGAVGADLCMGSLIKNPGGTLVPGGGYVAGKRHLVDAALARLTAPGIGSEAGAVNGETLRLMFQGLYAAPQTTGEALKGGRLAAAVMQGAGYGVTPASGACRPWSAITAIRLGSPHAMAAFASAVQASSPIGSYVTPTPGVTPGYADPVVFADGTFVAGSTSELGAEVTESMDFDIC</sequence>
<dbReference type="RefSeq" id="XP_011396464.1">
    <property type="nucleotide sequence ID" value="XM_011398162.1"/>
</dbReference>
<dbReference type="InterPro" id="IPR018108">
    <property type="entry name" value="MCP_transmembrane"/>
</dbReference>
<comment type="subcellular location">
    <subcellularLocation>
        <location evidence="1">Mitochondrion inner membrane</location>
        <topology evidence="1">Multi-pass membrane protein</topology>
    </subcellularLocation>
</comment>
<feature type="repeat" description="Solcar" evidence="12">
    <location>
        <begin position="32"/>
        <end position="117"/>
    </location>
</feature>
<keyword evidence="5" id="KW-0479">Metal-binding</keyword>
<dbReference type="Pfam" id="PF06838">
    <property type="entry name" value="Met_gamma_lyase"/>
    <property type="match status" value="1"/>
</dbReference>
<dbReference type="Proteomes" id="UP000028924">
    <property type="component" value="Unassembled WGS sequence"/>
</dbReference>
<evidence type="ECO:0000256" key="1">
    <source>
        <dbReference type="ARBA" id="ARBA00004448"/>
    </source>
</evidence>
<dbReference type="EMBL" id="KL662095">
    <property type="protein sequence ID" value="KFM23590.1"/>
    <property type="molecule type" value="Genomic_DNA"/>
</dbReference>
<dbReference type="AlphaFoldDB" id="A0A087SCY6"/>
<keyword evidence="10" id="KW-0496">Mitochondrion</keyword>
<evidence type="ECO:0000256" key="12">
    <source>
        <dbReference type="PROSITE-ProRule" id="PRU00282"/>
    </source>
</evidence>
<dbReference type="GO" id="GO:0046872">
    <property type="term" value="F:metal ion binding"/>
    <property type="evidence" value="ECO:0007669"/>
    <property type="project" value="UniProtKB-KW"/>
</dbReference>
<dbReference type="Gene3D" id="3.90.1150.60">
    <property type="entry name" value="Methioning gamme-lyase, C-terminal domain"/>
    <property type="match status" value="1"/>
</dbReference>
<dbReference type="OrthoDB" id="270584at2759"/>
<keyword evidence="8" id="KW-0106">Calcium</keyword>
<name>A0A087SCY6_AUXPR</name>
<keyword evidence="3" id="KW-0813">Transport</keyword>
<evidence type="ECO:0000256" key="8">
    <source>
        <dbReference type="ARBA" id="ARBA00022837"/>
    </source>
</evidence>
<keyword evidence="6" id="KW-0677">Repeat</keyword>
<reference evidence="14 15" key="1">
    <citation type="journal article" date="2014" name="BMC Genomics">
        <title>Oil accumulation mechanisms of the oleaginous microalga Chlorella protothecoides revealed through its genome, transcriptomes, and proteomes.</title>
        <authorList>
            <person name="Gao C."/>
            <person name="Wang Y."/>
            <person name="Shen Y."/>
            <person name="Yan D."/>
            <person name="He X."/>
            <person name="Dai J."/>
            <person name="Wu Q."/>
        </authorList>
    </citation>
    <scope>NUCLEOTIDE SEQUENCE [LARGE SCALE GENOMIC DNA]</scope>
    <source>
        <strain evidence="14 15">0710</strain>
    </source>
</reference>
<dbReference type="InterPro" id="IPR023395">
    <property type="entry name" value="MCP_dom_sf"/>
</dbReference>
<keyword evidence="9" id="KW-1133">Transmembrane helix</keyword>
<dbReference type="GO" id="GO:0055085">
    <property type="term" value="P:transmembrane transport"/>
    <property type="evidence" value="ECO:0007669"/>
    <property type="project" value="InterPro"/>
</dbReference>
<dbReference type="GO" id="GO:0005743">
    <property type="term" value="C:mitochondrial inner membrane"/>
    <property type="evidence" value="ECO:0007669"/>
    <property type="project" value="UniProtKB-SubCell"/>
</dbReference>
<dbReference type="SUPFAM" id="SSF103506">
    <property type="entry name" value="Mitochondrial carrier"/>
    <property type="match status" value="1"/>
</dbReference>
<feature type="repeat" description="Solcar" evidence="12">
    <location>
        <begin position="125"/>
        <end position="210"/>
    </location>
</feature>
<organism evidence="14 15">
    <name type="scientific">Auxenochlorella protothecoides</name>
    <name type="common">Green microalga</name>
    <name type="synonym">Chlorella protothecoides</name>
    <dbReference type="NCBI Taxonomy" id="3075"/>
    <lineage>
        <taxon>Eukaryota</taxon>
        <taxon>Viridiplantae</taxon>
        <taxon>Chlorophyta</taxon>
        <taxon>core chlorophytes</taxon>
        <taxon>Trebouxiophyceae</taxon>
        <taxon>Chlorellales</taxon>
        <taxon>Chlorellaceae</taxon>
        <taxon>Auxenochlorella</taxon>
    </lineage>
</organism>
<dbReference type="KEGG" id="apro:F751_2849"/>
<evidence type="ECO:0000313" key="15">
    <source>
        <dbReference type="Proteomes" id="UP000028924"/>
    </source>
</evidence>
<dbReference type="Gene3D" id="1.50.40.10">
    <property type="entry name" value="Mitochondrial carrier domain"/>
    <property type="match status" value="1"/>
</dbReference>